<dbReference type="GO" id="GO:0019915">
    <property type="term" value="P:lipid storage"/>
    <property type="evidence" value="ECO:0007669"/>
    <property type="project" value="TreeGrafter"/>
</dbReference>
<reference evidence="10 11" key="1">
    <citation type="submission" date="2024-01" db="EMBL/GenBank/DDBJ databases">
        <title>The genomes of 5 underutilized Papilionoideae crops provide insights into root nodulation and disease resistanc.</title>
        <authorList>
            <person name="Jiang F."/>
        </authorList>
    </citation>
    <scope>NUCLEOTIDE SEQUENCE [LARGE SCALE GENOMIC DNA]</scope>
    <source>
        <strain evidence="10">DUOXIRENSHENG_FW03</strain>
        <tissue evidence="10">Leaves</tissue>
    </source>
</reference>
<dbReference type="PANTHER" id="PTHR33203">
    <property type="entry name" value="OLEOSIN"/>
    <property type="match status" value="1"/>
</dbReference>
<evidence type="ECO:0000256" key="3">
    <source>
        <dbReference type="ARBA" id="ARBA00004502"/>
    </source>
</evidence>
<dbReference type="Pfam" id="PF01277">
    <property type="entry name" value="Oleosin"/>
    <property type="match status" value="1"/>
</dbReference>
<keyword evidence="5" id="KW-0551">Lipid droplet</keyword>
<evidence type="ECO:0000256" key="4">
    <source>
        <dbReference type="ARBA" id="ARBA00010858"/>
    </source>
</evidence>
<evidence type="ECO:0000256" key="1">
    <source>
        <dbReference type="ARBA" id="ARBA00002582"/>
    </source>
</evidence>
<name>A0AAN9XVC9_PSOTE</name>
<evidence type="ECO:0000256" key="7">
    <source>
        <dbReference type="ARBA" id="ARBA00022989"/>
    </source>
</evidence>
<dbReference type="GO" id="GO:0009791">
    <property type="term" value="P:post-embryonic development"/>
    <property type="evidence" value="ECO:0007669"/>
    <property type="project" value="UniProtKB-ARBA"/>
</dbReference>
<organism evidence="10 11">
    <name type="scientific">Psophocarpus tetragonolobus</name>
    <name type="common">Winged bean</name>
    <name type="synonym">Dolichos tetragonolobus</name>
    <dbReference type="NCBI Taxonomy" id="3891"/>
    <lineage>
        <taxon>Eukaryota</taxon>
        <taxon>Viridiplantae</taxon>
        <taxon>Streptophyta</taxon>
        <taxon>Embryophyta</taxon>
        <taxon>Tracheophyta</taxon>
        <taxon>Spermatophyta</taxon>
        <taxon>Magnoliopsida</taxon>
        <taxon>eudicotyledons</taxon>
        <taxon>Gunneridae</taxon>
        <taxon>Pentapetalae</taxon>
        <taxon>rosids</taxon>
        <taxon>fabids</taxon>
        <taxon>Fabales</taxon>
        <taxon>Fabaceae</taxon>
        <taxon>Papilionoideae</taxon>
        <taxon>50 kb inversion clade</taxon>
        <taxon>NPAAA clade</taxon>
        <taxon>indigoferoid/millettioid clade</taxon>
        <taxon>Phaseoleae</taxon>
        <taxon>Psophocarpus</taxon>
    </lineage>
</organism>
<gene>
    <name evidence="10" type="ORF">VNO78_02691</name>
</gene>
<protein>
    <recommendedName>
        <fullName evidence="12">Oleosin</fullName>
    </recommendedName>
</protein>
<keyword evidence="8 9" id="KW-0472">Membrane</keyword>
<dbReference type="GO" id="GO:0012511">
    <property type="term" value="C:monolayer-surrounded lipid storage body"/>
    <property type="evidence" value="ECO:0007669"/>
    <property type="project" value="InterPro"/>
</dbReference>
<proteinExistence type="inferred from homology"/>
<dbReference type="PANTHER" id="PTHR33203:SF4">
    <property type="entry name" value="F27J15.22"/>
    <property type="match status" value="1"/>
</dbReference>
<comment type="function">
    <text evidence="1">May have a structural role to stabilize the lipid body during desiccation of the seed by preventing coalescence of the oil. Probably interacts with both lipid and phospholipid moieties of lipid bodies. May also provide recognition signals for specific lipase anchorage in lipolysis during seedling growth.</text>
</comment>
<sequence>MADHHLLLPQPPRPTAAPPPLLRKVRHHASNSGQLFGLLTLLLTGSILLLLTGLTLVGLLLGLVLFAPLIIVTSPIWIPLAALAFLVTAAFLSTCGFALVVVALFTWLYRYLKRPLGQPAGPNRFKHALNRLKDRKLVLIDAAPGA</sequence>
<comment type="subcellular location">
    <subcellularLocation>
        <location evidence="3">Lipid droplet</location>
    </subcellularLocation>
    <subcellularLocation>
        <location evidence="2">Membrane</location>
        <topology evidence="2">Multi-pass membrane protein</topology>
    </subcellularLocation>
</comment>
<accession>A0AAN9XVC9</accession>
<feature type="transmembrane region" description="Helical" evidence="9">
    <location>
        <begin position="58"/>
        <end position="78"/>
    </location>
</feature>
<keyword evidence="11" id="KW-1185">Reference proteome</keyword>
<dbReference type="GO" id="GO:0048608">
    <property type="term" value="P:reproductive structure development"/>
    <property type="evidence" value="ECO:0007669"/>
    <property type="project" value="UniProtKB-ARBA"/>
</dbReference>
<dbReference type="GO" id="GO:0016020">
    <property type="term" value="C:membrane"/>
    <property type="evidence" value="ECO:0007669"/>
    <property type="project" value="UniProtKB-SubCell"/>
</dbReference>
<dbReference type="EMBL" id="JAYMYS010000001">
    <property type="protein sequence ID" value="KAK7411258.1"/>
    <property type="molecule type" value="Genomic_DNA"/>
</dbReference>
<evidence type="ECO:0000313" key="11">
    <source>
        <dbReference type="Proteomes" id="UP001386955"/>
    </source>
</evidence>
<feature type="transmembrane region" description="Helical" evidence="9">
    <location>
        <begin position="84"/>
        <end position="109"/>
    </location>
</feature>
<keyword evidence="6 9" id="KW-0812">Transmembrane</keyword>
<evidence type="ECO:0008006" key="12">
    <source>
        <dbReference type="Google" id="ProtNLM"/>
    </source>
</evidence>
<comment type="similarity">
    <text evidence="4">Belongs to the oleosin family.</text>
</comment>
<dbReference type="AlphaFoldDB" id="A0AAN9XVC9"/>
<keyword evidence="7 9" id="KW-1133">Transmembrane helix</keyword>
<comment type="caution">
    <text evidence="10">The sequence shown here is derived from an EMBL/GenBank/DDBJ whole genome shotgun (WGS) entry which is preliminary data.</text>
</comment>
<evidence type="ECO:0000256" key="9">
    <source>
        <dbReference type="SAM" id="Phobius"/>
    </source>
</evidence>
<dbReference type="InterPro" id="IPR000136">
    <property type="entry name" value="Oleosin"/>
</dbReference>
<evidence type="ECO:0000256" key="5">
    <source>
        <dbReference type="ARBA" id="ARBA00022677"/>
    </source>
</evidence>
<evidence type="ECO:0000313" key="10">
    <source>
        <dbReference type="EMBL" id="KAK7411258.1"/>
    </source>
</evidence>
<feature type="transmembrane region" description="Helical" evidence="9">
    <location>
        <begin position="33"/>
        <end position="51"/>
    </location>
</feature>
<evidence type="ECO:0000256" key="6">
    <source>
        <dbReference type="ARBA" id="ARBA00022692"/>
    </source>
</evidence>
<evidence type="ECO:0000256" key="2">
    <source>
        <dbReference type="ARBA" id="ARBA00004141"/>
    </source>
</evidence>
<evidence type="ECO:0000256" key="8">
    <source>
        <dbReference type="ARBA" id="ARBA00023136"/>
    </source>
</evidence>
<dbReference type="Proteomes" id="UP001386955">
    <property type="component" value="Unassembled WGS sequence"/>
</dbReference>